<dbReference type="InterPro" id="IPR003834">
    <property type="entry name" value="Cyt_c_assmbl_TM_dom"/>
</dbReference>
<feature type="transmembrane region" description="Helical" evidence="8">
    <location>
        <begin position="467"/>
        <end position="483"/>
    </location>
</feature>
<dbReference type="Proteomes" id="UP000244223">
    <property type="component" value="Unassembled WGS sequence"/>
</dbReference>
<evidence type="ECO:0000259" key="9">
    <source>
        <dbReference type="PROSITE" id="PS51352"/>
    </source>
</evidence>
<organism evidence="10 11">
    <name type="scientific">Agitococcus lubricus</name>
    <dbReference type="NCBI Taxonomy" id="1077255"/>
    <lineage>
        <taxon>Bacteria</taxon>
        <taxon>Pseudomonadati</taxon>
        <taxon>Pseudomonadota</taxon>
        <taxon>Gammaproteobacteria</taxon>
        <taxon>Moraxellales</taxon>
        <taxon>Moraxellaceae</taxon>
        <taxon>Agitococcus</taxon>
    </lineage>
</organism>
<evidence type="ECO:0000256" key="3">
    <source>
        <dbReference type="ARBA" id="ARBA00022692"/>
    </source>
</evidence>
<comment type="caution">
    <text evidence="10">The sequence shown here is derived from an EMBL/GenBank/DDBJ whole genome shotgun (WGS) entry which is preliminary data.</text>
</comment>
<keyword evidence="2" id="KW-1003">Cell membrane</keyword>
<dbReference type="SUPFAM" id="SSF52833">
    <property type="entry name" value="Thioredoxin-like"/>
    <property type="match status" value="1"/>
</dbReference>
<dbReference type="Gene3D" id="2.60.40.1250">
    <property type="entry name" value="Thiol:disulfide interchange protein DsbD, N-terminal domain"/>
    <property type="match status" value="1"/>
</dbReference>
<feature type="transmembrane region" description="Helical" evidence="8">
    <location>
        <begin position="243"/>
        <end position="273"/>
    </location>
</feature>
<dbReference type="CDD" id="cd02953">
    <property type="entry name" value="DsbDgamma"/>
    <property type="match status" value="1"/>
</dbReference>
<dbReference type="GO" id="GO:0017004">
    <property type="term" value="P:cytochrome complex assembly"/>
    <property type="evidence" value="ECO:0007669"/>
    <property type="project" value="UniProtKB-KW"/>
</dbReference>
<evidence type="ECO:0000256" key="1">
    <source>
        <dbReference type="ARBA" id="ARBA00004651"/>
    </source>
</evidence>
<gene>
    <name evidence="10" type="ORF">C8N29_11453</name>
</gene>
<evidence type="ECO:0000256" key="8">
    <source>
        <dbReference type="SAM" id="Phobius"/>
    </source>
</evidence>
<reference evidence="10 11" key="1">
    <citation type="submission" date="2018-04" db="EMBL/GenBank/DDBJ databases">
        <title>Genomic Encyclopedia of Archaeal and Bacterial Type Strains, Phase II (KMG-II): from individual species to whole genera.</title>
        <authorList>
            <person name="Goeker M."/>
        </authorList>
    </citation>
    <scope>NUCLEOTIDE SEQUENCE [LARGE SCALE GENOMIC DNA]</scope>
    <source>
        <strain evidence="10 11">DSM 5822</strain>
    </source>
</reference>
<name>A0A2T5IWD7_9GAMM</name>
<evidence type="ECO:0000256" key="6">
    <source>
        <dbReference type="ARBA" id="ARBA00023136"/>
    </source>
</evidence>
<evidence type="ECO:0000256" key="4">
    <source>
        <dbReference type="ARBA" id="ARBA00022748"/>
    </source>
</evidence>
<dbReference type="PROSITE" id="PS51352">
    <property type="entry name" value="THIOREDOXIN_2"/>
    <property type="match status" value="1"/>
</dbReference>
<proteinExistence type="predicted"/>
<keyword evidence="4" id="KW-0201">Cytochrome c-type biogenesis</keyword>
<dbReference type="InterPro" id="IPR035671">
    <property type="entry name" value="DsbD_gamma"/>
</dbReference>
<evidence type="ECO:0000256" key="2">
    <source>
        <dbReference type="ARBA" id="ARBA00022475"/>
    </source>
</evidence>
<feature type="transmembrane region" description="Helical" evidence="8">
    <location>
        <begin position="364"/>
        <end position="391"/>
    </location>
</feature>
<dbReference type="Pfam" id="PF11412">
    <property type="entry name" value="DsbD_N"/>
    <property type="match status" value="1"/>
</dbReference>
<feature type="transmembrane region" description="Helical" evidence="8">
    <location>
        <begin position="403"/>
        <end position="423"/>
    </location>
</feature>
<evidence type="ECO:0000313" key="11">
    <source>
        <dbReference type="Proteomes" id="UP000244223"/>
    </source>
</evidence>
<keyword evidence="11" id="KW-1185">Reference proteome</keyword>
<feature type="transmembrane region" description="Helical" evidence="8">
    <location>
        <begin position="444"/>
        <end position="461"/>
    </location>
</feature>
<dbReference type="Gene3D" id="3.40.30.10">
    <property type="entry name" value="Glutaredoxin"/>
    <property type="match status" value="1"/>
</dbReference>
<comment type="subcellular location">
    <subcellularLocation>
        <location evidence="1">Cell membrane</location>
        <topology evidence="1">Multi-pass membrane protein</topology>
    </subcellularLocation>
</comment>
<dbReference type="NCBIfam" id="NF001419">
    <property type="entry name" value="PRK00293.1"/>
    <property type="match status" value="1"/>
</dbReference>
<dbReference type="InterPro" id="IPR036929">
    <property type="entry name" value="DsbDN_sf"/>
</dbReference>
<dbReference type="Pfam" id="PF02683">
    <property type="entry name" value="DsbD_TM"/>
    <property type="match status" value="1"/>
</dbReference>
<dbReference type="InterPro" id="IPR013766">
    <property type="entry name" value="Thioredoxin_domain"/>
</dbReference>
<dbReference type="PANTHER" id="PTHR32234:SF0">
    <property type="entry name" value="THIOL:DISULFIDE INTERCHANGE PROTEIN DSBD"/>
    <property type="match status" value="1"/>
</dbReference>
<feature type="domain" description="Thioredoxin" evidence="9">
    <location>
        <begin position="529"/>
        <end position="663"/>
    </location>
</feature>
<dbReference type="InterPro" id="IPR017937">
    <property type="entry name" value="Thioredoxin_CS"/>
</dbReference>
<keyword evidence="3 8" id="KW-0812">Transmembrane</keyword>
<dbReference type="InterPro" id="IPR028250">
    <property type="entry name" value="DsbDN"/>
</dbReference>
<dbReference type="OrthoDB" id="7629852at2"/>
<dbReference type="EMBL" id="QAON01000014">
    <property type="protein sequence ID" value="PTQ88193.1"/>
    <property type="molecule type" value="Genomic_DNA"/>
</dbReference>
<keyword evidence="6 8" id="KW-0472">Membrane</keyword>
<feature type="transmembrane region" description="Helical" evidence="8">
    <location>
        <begin position="495"/>
        <end position="513"/>
    </location>
</feature>
<evidence type="ECO:0000256" key="5">
    <source>
        <dbReference type="ARBA" id="ARBA00022989"/>
    </source>
</evidence>
<accession>A0A2T5IWD7</accession>
<dbReference type="SUPFAM" id="SSF74863">
    <property type="entry name" value="Thiol:disulfide interchange protein DsbD, N-terminal domain (DsbD-alpha)"/>
    <property type="match status" value="1"/>
</dbReference>
<keyword evidence="7" id="KW-0676">Redox-active center</keyword>
<dbReference type="GO" id="GO:0005886">
    <property type="term" value="C:plasma membrane"/>
    <property type="evidence" value="ECO:0007669"/>
    <property type="project" value="UniProtKB-SubCell"/>
</dbReference>
<keyword evidence="5 8" id="KW-1133">Transmembrane helix</keyword>
<protein>
    <submittedName>
        <fullName evidence="10">Thiol:disulfide interchange protein DsbD</fullName>
    </submittedName>
</protein>
<dbReference type="PANTHER" id="PTHR32234">
    <property type="entry name" value="THIOL:DISULFIDE INTERCHANGE PROTEIN DSBD"/>
    <property type="match status" value="1"/>
</dbReference>
<dbReference type="InterPro" id="IPR036249">
    <property type="entry name" value="Thioredoxin-like_sf"/>
</dbReference>
<dbReference type="AlphaFoldDB" id="A0A2T5IWD7"/>
<dbReference type="GO" id="GO:0015035">
    <property type="term" value="F:protein-disulfide reductase activity"/>
    <property type="evidence" value="ECO:0007669"/>
    <property type="project" value="TreeGrafter"/>
</dbReference>
<dbReference type="Pfam" id="PF13899">
    <property type="entry name" value="Thioredoxin_7"/>
    <property type="match status" value="1"/>
</dbReference>
<evidence type="ECO:0000256" key="7">
    <source>
        <dbReference type="ARBA" id="ARBA00023284"/>
    </source>
</evidence>
<feature type="transmembrane region" description="Helical" evidence="8">
    <location>
        <begin position="323"/>
        <end position="343"/>
    </location>
</feature>
<sequence>MTALRSFLWLLYCLFFMVSTQVYSEEVKRFTANTGLTSSLSNPHQFLPAEQAFQLSSEQKEQELILRFQVTPNYYLYKDRFKFQVENGNAILGQAFYSIESEWKDDAEFGRVAVFQQNVTITLPIQGSGQVLVTWQGCANAGLCYPPQTQLVSVSGKLGHLSTLPVSTKDSKDISITIPSLVPTVTYELADDTVETIHAERTQLPSAIANSLPHPNTISTEKINAGLPSPSTDSPIDLSHRPLLALFTLWLLGLGLAFTPCVLPMLPIVAGIVARQHAQNARQGFILAFSYGVGVASSYALLGALVSVFGGQANLSLWLQHPAVLLSFSALFVVLALSSFDVFHLQLPVSWQQKLDQLSQQGRAGSILGTWLMGFFSALVVSPCVSAPLAGVLLSVSTLGDPVIGAAALFCLGFGLSTPLMILGASEGKFMPKAGLWLNRVKQSFGILLIAVALVLVGRVINSPLLLVLWGLLVAGTGFWLNLWGGKWRVLWRSISYLCLIWGACLLIGAASGNTDPLQPLSNWRANFQTLISPANNTTANPDSHGFQTVDNSADLDHLITQAYANNQKVLVDFYADWCVSCKEIERNVFASPDVQQQLQGWVLVRMDITQNTADQRGLLQKYQLFGPPALLFFEQGLEVSDARVVGDVSKSDFLSHVNQHFFSSR</sequence>
<evidence type="ECO:0000313" key="10">
    <source>
        <dbReference type="EMBL" id="PTQ88193.1"/>
    </source>
</evidence>
<dbReference type="GO" id="GO:0045454">
    <property type="term" value="P:cell redox homeostasis"/>
    <property type="evidence" value="ECO:0007669"/>
    <property type="project" value="TreeGrafter"/>
</dbReference>
<feature type="transmembrane region" description="Helical" evidence="8">
    <location>
        <begin position="285"/>
        <end position="311"/>
    </location>
</feature>
<dbReference type="PROSITE" id="PS00194">
    <property type="entry name" value="THIOREDOXIN_1"/>
    <property type="match status" value="1"/>
</dbReference>